<dbReference type="InterPro" id="IPR015422">
    <property type="entry name" value="PyrdxlP-dep_Trfase_small"/>
</dbReference>
<feature type="domain" description="Aminotransferase class I/classII large" evidence="13">
    <location>
        <begin position="42"/>
        <end position="389"/>
    </location>
</feature>
<keyword evidence="15" id="KW-1185">Reference proteome</keyword>
<comment type="similarity">
    <text evidence="3">Belongs to the class-II pyridoxal-phosphate-dependent aminotransferase family. BioF subfamily.</text>
</comment>
<accession>A0ABW5BNM4</accession>
<dbReference type="InterPro" id="IPR015424">
    <property type="entry name" value="PyrdxlP-dep_Trfase"/>
</dbReference>
<comment type="subunit">
    <text evidence="4">Homodimer.</text>
</comment>
<evidence type="ECO:0000256" key="7">
    <source>
        <dbReference type="ARBA" id="ARBA00022756"/>
    </source>
</evidence>
<evidence type="ECO:0000256" key="2">
    <source>
        <dbReference type="ARBA" id="ARBA00004746"/>
    </source>
</evidence>
<sequence>MVSLSDLIEEKLLKIPEDRRRSLKSSIPLEDGRIERGEKIFHNFASNDYLGLSHHPLLKERSREWAQAYGTGSGASRLITGNHALYEDLERKLANLKGSETALILNSGFQANASVLAALLQRSLLGGKENPKVLLFTDKLNHASLHFGAQAANAKQIRFRHNDLDHLEKLLFQHKDDERVKIIITESVFSMDGDMLDVTAIRTISKRHDAFLYIDEAHATGVLGNKGMGLCAGGISNDELVMGTFGKGLGSYGAYVACSKVVRDYLINTCSGLIYATALPPQILGAIDAALELIPEQDQERSHLKEIGDVFRGILQQEGLDTGLSQTQIVPVMIGSDQQTIAVANYLEGKGFIVGAIRPPTVPERTARLRVTLSAVHSKEQVISLAKAIVHSCKEIGL</sequence>
<proteinExistence type="inferred from homology"/>
<dbReference type="PANTHER" id="PTHR13693">
    <property type="entry name" value="CLASS II AMINOTRANSFERASE/8-AMINO-7-OXONONANOATE SYNTHASE"/>
    <property type="match status" value="1"/>
</dbReference>
<evidence type="ECO:0000256" key="8">
    <source>
        <dbReference type="ARBA" id="ARBA00022898"/>
    </source>
</evidence>
<dbReference type="InterPro" id="IPR050087">
    <property type="entry name" value="AON_synthase_class-II"/>
</dbReference>
<keyword evidence="6" id="KW-0808">Transferase</keyword>
<dbReference type="CDD" id="cd06454">
    <property type="entry name" value="KBL_like"/>
    <property type="match status" value="1"/>
</dbReference>
<evidence type="ECO:0000256" key="6">
    <source>
        <dbReference type="ARBA" id="ARBA00022679"/>
    </source>
</evidence>
<evidence type="ECO:0000256" key="12">
    <source>
        <dbReference type="RuleBase" id="RU003693"/>
    </source>
</evidence>
<keyword evidence="7" id="KW-0093">Biotin biosynthesis</keyword>
<dbReference type="EMBL" id="JBHUII010000011">
    <property type="protein sequence ID" value="MFD2207116.1"/>
    <property type="molecule type" value="Genomic_DNA"/>
</dbReference>
<evidence type="ECO:0000259" key="13">
    <source>
        <dbReference type="Pfam" id="PF00155"/>
    </source>
</evidence>
<name>A0ABW5BNM4_9PROT</name>
<comment type="catalytic activity">
    <reaction evidence="11">
        <text>6-carboxyhexanoyl-[ACP] + L-alanine + H(+) = (8S)-8-amino-7-oxononanoate + holo-[ACP] + CO2</text>
        <dbReference type="Rhea" id="RHEA:42288"/>
        <dbReference type="Rhea" id="RHEA-COMP:9685"/>
        <dbReference type="Rhea" id="RHEA-COMP:9955"/>
        <dbReference type="ChEBI" id="CHEBI:15378"/>
        <dbReference type="ChEBI" id="CHEBI:16526"/>
        <dbReference type="ChEBI" id="CHEBI:57972"/>
        <dbReference type="ChEBI" id="CHEBI:64479"/>
        <dbReference type="ChEBI" id="CHEBI:78846"/>
        <dbReference type="ChEBI" id="CHEBI:149468"/>
        <dbReference type="EC" id="2.3.1.47"/>
    </reaction>
</comment>
<dbReference type="Proteomes" id="UP001597294">
    <property type="component" value="Unassembled WGS sequence"/>
</dbReference>
<evidence type="ECO:0000256" key="10">
    <source>
        <dbReference type="ARBA" id="ARBA00033381"/>
    </source>
</evidence>
<evidence type="ECO:0000256" key="4">
    <source>
        <dbReference type="ARBA" id="ARBA00011738"/>
    </source>
</evidence>
<dbReference type="InterPro" id="IPR015421">
    <property type="entry name" value="PyrdxlP-dep_Trfase_major"/>
</dbReference>
<evidence type="ECO:0000313" key="14">
    <source>
        <dbReference type="EMBL" id="MFD2207116.1"/>
    </source>
</evidence>
<dbReference type="PANTHER" id="PTHR13693:SF100">
    <property type="entry name" value="8-AMINO-7-OXONONANOATE SYNTHASE"/>
    <property type="match status" value="1"/>
</dbReference>
<evidence type="ECO:0000256" key="11">
    <source>
        <dbReference type="ARBA" id="ARBA00047715"/>
    </source>
</evidence>
<evidence type="ECO:0000313" key="15">
    <source>
        <dbReference type="Proteomes" id="UP001597294"/>
    </source>
</evidence>
<evidence type="ECO:0000256" key="5">
    <source>
        <dbReference type="ARBA" id="ARBA00013187"/>
    </source>
</evidence>
<protein>
    <recommendedName>
        <fullName evidence="5">8-amino-7-oxononanoate synthase</fullName>
        <ecNumber evidence="5">2.3.1.47</ecNumber>
    </recommendedName>
    <alternativeName>
        <fullName evidence="9">7-keto-8-amino-pelargonic acid synthase</fullName>
    </alternativeName>
    <alternativeName>
        <fullName evidence="10">8-amino-7-ketopelargonate synthase</fullName>
    </alternativeName>
</protein>
<comment type="cofactor">
    <cofactor evidence="1 12">
        <name>pyridoxal 5'-phosphate</name>
        <dbReference type="ChEBI" id="CHEBI:597326"/>
    </cofactor>
</comment>
<organism evidence="14 15">
    <name type="scientific">Kiloniella antarctica</name>
    <dbReference type="NCBI Taxonomy" id="1550907"/>
    <lineage>
        <taxon>Bacteria</taxon>
        <taxon>Pseudomonadati</taxon>
        <taxon>Pseudomonadota</taxon>
        <taxon>Alphaproteobacteria</taxon>
        <taxon>Rhodospirillales</taxon>
        <taxon>Kiloniellaceae</taxon>
        <taxon>Kiloniella</taxon>
    </lineage>
</organism>
<comment type="pathway">
    <text evidence="2">Cofactor biosynthesis; biotin biosynthesis.</text>
</comment>
<dbReference type="InterPro" id="IPR001917">
    <property type="entry name" value="Aminotrans_II_pyridoxalP_BS"/>
</dbReference>
<gene>
    <name evidence="14" type="ORF">ACFSKO_15920</name>
</gene>
<dbReference type="PROSITE" id="PS00599">
    <property type="entry name" value="AA_TRANSFER_CLASS_2"/>
    <property type="match status" value="1"/>
</dbReference>
<reference evidence="15" key="1">
    <citation type="journal article" date="2019" name="Int. J. Syst. Evol. Microbiol.">
        <title>The Global Catalogue of Microorganisms (GCM) 10K type strain sequencing project: providing services to taxonomists for standard genome sequencing and annotation.</title>
        <authorList>
            <consortium name="The Broad Institute Genomics Platform"/>
            <consortium name="The Broad Institute Genome Sequencing Center for Infectious Disease"/>
            <person name="Wu L."/>
            <person name="Ma J."/>
        </authorList>
    </citation>
    <scope>NUCLEOTIDE SEQUENCE [LARGE SCALE GENOMIC DNA]</scope>
    <source>
        <strain evidence="15">CGMCC 4.7192</strain>
    </source>
</reference>
<dbReference type="GO" id="GO:0008483">
    <property type="term" value="F:transaminase activity"/>
    <property type="evidence" value="ECO:0007669"/>
    <property type="project" value="UniProtKB-KW"/>
</dbReference>
<dbReference type="EC" id="2.3.1.47" evidence="5"/>
<keyword evidence="14" id="KW-0032">Aminotransferase</keyword>
<dbReference type="Gene3D" id="3.90.1150.10">
    <property type="entry name" value="Aspartate Aminotransferase, domain 1"/>
    <property type="match status" value="1"/>
</dbReference>
<keyword evidence="8 12" id="KW-0663">Pyridoxal phosphate</keyword>
<dbReference type="Gene3D" id="3.40.640.10">
    <property type="entry name" value="Type I PLP-dependent aspartate aminotransferase-like (Major domain)"/>
    <property type="match status" value="1"/>
</dbReference>
<comment type="caution">
    <text evidence="14">The sequence shown here is derived from an EMBL/GenBank/DDBJ whole genome shotgun (WGS) entry which is preliminary data.</text>
</comment>
<evidence type="ECO:0000256" key="9">
    <source>
        <dbReference type="ARBA" id="ARBA00032610"/>
    </source>
</evidence>
<evidence type="ECO:0000256" key="1">
    <source>
        <dbReference type="ARBA" id="ARBA00001933"/>
    </source>
</evidence>
<dbReference type="SUPFAM" id="SSF53383">
    <property type="entry name" value="PLP-dependent transferases"/>
    <property type="match status" value="1"/>
</dbReference>
<dbReference type="InterPro" id="IPR004839">
    <property type="entry name" value="Aminotransferase_I/II_large"/>
</dbReference>
<evidence type="ECO:0000256" key="3">
    <source>
        <dbReference type="ARBA" id="ARBA00010008"/>
    </source>
</evidence>
<dbReference type="RefSeq" id="WP_380253434.1">
    <property type="nucleotide sequence ID" value="NZ_JBHUII010000011.1"/>
</dbReference>
<dbReference type="Pfam" id="PF00155">
    <property type="entry name" value="Aminotran_1_2"/>
    <property type="match status" value="1"/>
</dbReference>